<keyword evidence="2" id="KW-1185">Reference proteome</keyword>
<proteinExistence type="predicted"/>
<dbReference type="EMBL" id="JAPDFR010000009">
    <property type="protein sequence ID" value="KAK0383171.1"/>
    <property type="molecule type" value="Genomic_DNA"/>
</dbReference>
<dbReference type="PANTHER" id="PTHR38115">
    <property type="entry name" value="LIPOCALIN-LIKE DOMAIN-CONTAINING PROTEIN"/>
    <property type="match status" value="1"/>
</dbReference>
<evidence type="ECO:0000313" key="1">
    <source>
        <dbReference type="EMBL" id="KAK0383171.1"/>
    </source>
</evidence>
<name>A0AA39G9Y5_SARSR</name>
<reference evidence="1" key="1">
    <citation type="submission" date="2022-10" db="EMBL/GenBank/DDBJ databases">
        <title>Determination and structural analysis of whole genome sequence of Sarocladium strictum F4-1.</title>
        <authorList>
            <person name="Hu L."/>
            <person name="Jiang Y."/>
        </authorList>
    </citation>
    <scope>NUCLEOTIDE SEQUENCE</scope>
    <source>
        <strain evidence="1">F4-1</strain>
    </source>
</reference>
<sequence length="188" mass="21223">MAAPPEKTIKNLSGKWNLNKSLSDSIDPVLTVQGISWLLRTAIGAASISLDINQYEAPPSPPNTSTELFTHIDIEQTAAGLKSTNEKRTVDAEWREHSDWLFGNVKGKSFWVGLDDVEDDFLKQGWLKEGDDEKFLFKSYVESLDNGWVASQIWGFQEVQGERRHVRKILVTKDSKRAAVTFVYDYAS</sequence>
<dbReference type="AlphaFoldDB" id="A0AA39G9Y5"/>
<protein>
    <submittedName>
        <fullName evidence="1">Uncharacterized protein</fullName>
    </submittedName>
</protein>
<evidence type="ECO:0000313" key="2">
    <source>
        <dbReference type="Proteomes" id="UP001175261"/>
    </source>
</evidence>
<organism evidence="1 2">
    <name type="scientific">Sarocladium strictum</name>
    <name type="common">Black bundle disease fungus</name>
    <name type="synonym">Acremonium strictum</name>
    <dbReference type="NCBI Taxonomy" id="5046"/>
    <lineage>
        <taxon>Eukaryota</taxon>
        <taxon>Fungi</taxon>
        <taxon>Dikarya</taxon>
        <taxon>Ascomycota</taxon>
        <taxon>Pezizomycotina</taxon>
        <taxon>Sordariomycetes</taxon>
        <taxon>Hypocreomycetidae</taxon>
        <taxon>Hypocreales</taxon>
        <taxon>Sarocladiaceae</taxon>
        <taxon>Sarocladium</taxon>
    </lineage>
</organism>
<accession>A0AA39G9Y5</accession>
<comment type="caution">
    <text evidence="1">The sequence shown here is derived from an EMBL/GenBank/DDBJ whole genome shotgun (WGS) entry which is preliminary data.</text>
</comment>
<gene>
    <name evidence="1" type="ORF">NLU13_9084</name>
</gene>
<dbReference type="PANTHER" id="PTHR38115:SF1">
    <property type="entry name" value="LIPOCALIN-LIKE DOMAIN-CONTAINING PROTEIN"/>
    <property type="match status" value="1"/>
</dbReference>
<dbReference type="InterPro" id="IPR053037">
    <property type="entry name" value="Pericyclase_pydY-like"/>
</dbReference>
<dbReference type="Proteomes" id="UP001175261">
    <property type="component" value="Unassembled WGS sequence"/>
</dbReference>